<keyword evidence="5 7" id="KW-0472">Membrane</keyword>
<keyword evidence="3 7" id="KW-0812">Transmembrane</keyword>
<dbReference type="GO" id="GO:0005886">
    <property type="term" value="C:plasma membrane"/>
    <property type="evidence" value="ECO:0007669"/>
    <property type="project" value="TreeGrafter"/>
</dbReference>
<comment type="caution">
    <text evidence="8">The sequence shown here is derived from an EMBL/GenBank/DDBJ whole genome shotgun (WGS) entry which is preliminary data.</text>
</comment>
<evidence type="ECO:0000256" key="6">
    <source>
        <dbReference type="SAM" id="MobiDB-lite"/>
    </source>
</evidence>
<protein>
    <submittedName>
        <fullName evidence="8">Uncharacterized protein</fullName>
    </submittedName>
</protein>
<evidence type="ECO:0000256" key="3">
    <source>
        <dbReference type="ARBA" id="ARBA00022692"/>
    </source>
</evidence>
<dbReference type="InterPro" id="IPR036259">
    <property type="entry name" value="MFS_trans_sf"/>
</dbReference>
<feature type="region of interest" description="Disordered" evidence="6">
    <location>
        <begin position="313"/>
        <end position="397"/>
    </location>
</feature>
<dbReference type="GO" id="GO:0015174">
    <property type="term" value="F:basic amino acid transmembrane transporter activity"/>
    <property type="evidence" value="ECO:0007669"/>
    <property type="project" value="TreeGrafter"/>
</dbReference>
<organism evidence="8 9">
    <name type="scientific">Hermanssonia centrifuga</name>
    <dbReference type="NCBI Taxonomy" id="98765"/>
    <lineage>
        <taxon>Eukaryota</taxon>
        <taxon>Fungi</taxon>
        <taxon>Dikarya</taxon>
        <taxon>Basidiomycota</taxon>
        <taxon>Agaricomycotina</taxon>
        <taxon>Agaricomycetes</taxon>
        <taxon>Polyporales</taxon>
        <taxon>Meruliaceae</taxon>
        <taxon>Hermanssonia</taxon>
    </lineage>
</organism>
<evidence type="ECO:0000313" key="8">
    <source>
        <dbReference type="EMBL" id="THG97626.1"/>
    </source>
</evidence>
<feature type="transmembrane region" description="Helical" evidence="7">
    <location>
        <begin position="44"/>
        <end position="66"/>
    </location>
</feature>
<feature type="transmembrane region" description="Helical" evidence="7">
    <location>
        <begin position="285"/>
        <end position="304"/>
    </location>
</feature>
<gene>
    <name evidence="8" type="ORF">EW026_g4408</name>
</gene>
<dbReference type="AlphaFoldDB" id="A0A4S4KI17"/>
<dbReference type="Proteomes" id="UP000309038">
    <property type="component" value="Unassembled WGS sequence"/>
</dbReference>
<dbReference type="SUPFAM" id="SSF103473">
    <property type="entry name" value="MFS general substrate transporter"/>
    <property type="match status" value="1"/>
</dbReference>
<evidence type="ECO:0000256" key="4">
    <source>
        <dbReference type="ARBA" id="ARBA00022989"/>
    </source>
</evidence>
<keyword evidence="4 7" id="KW-1133">Transmembrane helix</keyword>
<comment type="subcellular location">
    <subcellularLocation>
        <location evidence="1">Endomembrane system</location>
        <topology evidence="1">Multi-pass membrane protein</topology>
    </subcellularLocation>
</comment>
<dbReference type="PANTHER" id="PTHR23501">
    <property type="entry name" value="MAJOR FACILITATOR SUPERFAMILY"/>
    <property type="match status" value="1"/>
</dbReference>
<keyword evidence="2" id="KW-0813">Transport</keyword>
<dbReference type="EMBL" id="SGPJ01000157">
    <property type="protein sequence ID" value="THG97626.1"/>
    <property type="molecule type" value="Genomic_DNA"/>
</dbReference>
<sequence length="397" mass="43063">MYDLRSRGLTQGVAAVFNSLGMGLGGPLGGFINDSTRFSEEYPWTSPAVYVPIILSGLFTVAFVIIELFVAPEPVLAPFLLKQKIPVLVGISNFLVASCNFTVMYNFPTWFQTVLLTSASEAGAHLIPNGISISCGSLFAGWVMHKTGKYKRLNLIFGLFPFVAAILLSMMREDSPPIVLWLSILPLGFGNAVVLQTMLIALLAHLPNSAIAVGTGFGQLFRGIGQVGGVAISAAIFQSVLNVELHKRIHTDDAEEIITQIRHSATLVAKLPLDLQRAARDSYAIALRAVFILAACSTFLAYLARLPIPDKSLDSARPRGRSVNEEPTQVPTAPENPLEVSEEPEDFHEDDHDVVPPIRPPPRRRRLSTYESSDGGMDLESDDYGGSARPRSAYGSV</sequence>
<feature type="transmembrane region" description="Helical" evidence="7">
    <location>
        <begin position="12"/>
        <end position="32"/>
    </location>
</feature>
<dbReference type="Gene3D" id="1.20.1250.20">
    <property type="entry name" value="MFS general substrate transporter like domains"/>
    <property type="match status" value="1"/>
</dbReference>
<dbReference type="GO" id="GO:0012505">
    <property type="term" value="C:endomembrane system"/>
    <property type="evidence" value="ECO:0007669"/>
    <property type="project" value="UniProtKB-SubCell"/>
</dbReference>
<feature type="transmembrane region" description="Helical" evidence="7">
    <location>
        <begin position="125"/>
        <end position="143"/>
    </location>
</feature>
<dbReference type="GO" id="GO:0000329">
    <property type="term" value="C:fungal-type vacuole membrane"/>
    <property type="evidence" value="ECO:0007669"/>
    <property type="project" value="TreeGrafter"/>
</dbReference>
<reference evidence="8 9" key="1">
    <citation type="submission" date="2019-02" db="EMBL/GenBank/DDBJ databases">
        <title>Genome sequencing of the rare red list fungi Phlebia centrifuga.</title>
        <authorList>
            <person name="Buettner E."/>
            <person name="Kellner H."/>
        </authorList>
    </citation>
    <scope>NUCLEOTIDE SEQUENCE [LARGE SCALE GENOMIC DNA]</scope>
    <source>
        <strain evidence="8 9">DSM 108282</strain>
    </source>
</reference>
<evidence type="ECO:0000256" key="5">
    <source>
        <dbReference type="ARBA" id="ARBA00023136"/>
    </source>
</evidence>
<feature type="transmembrane region" description="Helical" evidence="7">
    <location>
        <begin position="87"/>
        <end position="105"/>
    </location>
</feature>
<proteinExistence type="predicted"/>
<dbReference type="PANTHER" id="PTHR23501:SF191">
    <property type="entry name" value="VACUOLAR BASIC AMINO ACID TRANSPORTER 4"/>
    <property type="match status" value="1"/>
</dbReference>
<feature type="transmembrane region" description="Helical" evidence="7">
    <location>
        <begin position="178"/>
        <end position="204"/>
    </location>
</feature>
<accession>A0A4S4KI17</accession>
<dbReference type="InterPro" id="IPR011701">
    <property type="entry name" value="MFS"/>
</dbReference>
<evidence type="ECO:0000256" key="1">
    <source>
        <dbReference type="ARBA" id="ARBA00004127"/>
    </source>
</evidence>
<evidence type="ECO:0000256" key="7">
    <source>
        <dbReference type="SAM" id="Phobius"/>
    </source>
</evidence>
<evidence type="ECO:0000313" key="9">
    <source>
        <dbReference type="Proteomes" id="UP000309038"/>
    </source>
</evidence>
<feature type="transmembrane region" description="Helical" evidence="7">
    <location>
        <begin position="155"/>
        <end position="172"/>
    </location>
</feature>
<keyword evidence="9" id="KW-1185">Reference proteome</keyword>
<name>A0A4S4KI17_9APHY</name>
<evidence type="ECO:0000256" key="2">
    <source>
        <dbReference type="ARBA" id="ARBA00022448"/>
    </source>
</evidence>
<dbReference type="Pfam" id="PF07690">
    <property type="entry name" value="MFS_1"/>
    <property type="match status" value="1"/>
</dbReference>